<keyword evidence="9" id="KW-1185">Reference proteome</keyword>
<dbReference type="SMART" id="SM00287">
    <property type="entry name" value="SH3b"/>
    <property type="match status" value="6"/>
</dbReference>
<dbReference type="PANTHER" id="PTHR34408">
    <property type="entry name" value="FAMILY PROTEIN, PUTATIVE-RELATED"/>
    <property type="match status" value="1"/>
</dbReference>
<dbReference type="Pfam" id="PF08239">
    <property type="entry name" value="SH3_3"/>
    <property type="match status" value="6"/>
</dbReference>
<dbReference type="GO" id="GO:0006508">
    <property type="term" value="P:proteolysis"/>
    <property type="evidence" value="ECO:0007669"/>
    <property type="project" value="UniProtKB-KW"/>
</dbReference>
<evidence type="ECO:0000256" key="2">
    <source>
        <dbReference type="ARBA" id="ARBA00022670"/>
    </source>
</evidence>
<dbReference type="InterPro" id="IPR000064">
    <property type="entry name" value="NLP_P60_dom"/>
</dbReference>
<evidence type="ECO:0000313" key="8">
    <source>
        <dbReference type="EMBL" id="NEU06637.1"/>
    </source>
</evidence>
<dbReference type="Gene3D" id="3.90.1720.10">
    <property type="entry name" value="endopeptidase domain like (from Nostoc punctiforme)"/>
    <property type="match status" value="1"/>
</dbReference>
<dbReference type="Gene3D" id="2.30.30.40">
    <property type="entry name" value="SH3 Domains"/>
    <property type="match status" value="6"/>
</dbReference>
<proteinExistence type="inferred from homology"/>
<gene>
    <name evidence="8" type="ORF">G3M99_17730</name>
</gene>
<evidence type="ECO:0000256" key="4">
    <source>
        <dbReference type="ARBA" id="ARBA00022807"/>
    </source>
</evidence>
<feature type="domain" description="SH3b" evidence="6">
    <location>
        <begin position="177"/>
        <end position="239"/>
    </location>
</feature>
<dbReference type="InterPro" id="IPR052354">
    <property type="entry name" value="Cell_Wall_Dynamics_Protein"/>
</dbReference>
<feature type="signal peptide" evidence="5">
    <location>
        <begin position="1"/>
        <end position="28"/>
    </location>
</feature>
<reference evidence="8 9" key="1">
    <citation type="submission" date="2020-02" db="EMBL/GenBank/DDBJ databases">
        <title>Genome assembly of a novel Clostridium senegalense strain.</title>
        <authorList>
            <person name="Gupta T.B."/>
            <person name="Jauregui R."/>
            <person name="Maclean P."/>
            <person name="Nawarathana A."/>
            <person name="Brightwell G."/>
        </authorList>
    </citation>
    <scope>NUCLEOTIDE SEQUENCE [LARGE SCALE GENOMIC DNA]</scope>
    <source>
        <strain evidence="8 9">AGRFS4</strain>
    </source>
</reference>
<dbReference type="InterPro" id="IPR003646">
    <property type="entry name" value="SH3-like_bac-type"/>
</dbReference>
<evidence type="ECO:0000313" key="9">
    <source>
        <dbReference type="Proteomes" id="UP000481872"/>
    </source>
</evidence>
<dbReference type="SUPFAM" id="SSF54001">
    <property type="entry name" value="Cysteine proteinases"/>
    <property type="match status" value="1"/>
</dbReference>
<dbReference type="GO" id="GO:0008234">
    <property type="term" value="F:cysteine-type peptidase activity"/>
    <property type="evidence" value="ECO:0007669"/>
    <property type="project" value="UniProtKB-KW"/>
</dbReference>
<organism evidence="8 9">
    <name type="scientific">Clostridium senegalense</name>
    <dbReference type="NCBI Taxonomy" id="1465809"/>
    <lineage>
        <taxon>Bacteria</taxon>
        <taxon>Bacillati</taxon>
        <taxon>Bacillota</taxon>
        <taxon>Clostridia</taxon>
        <taxon>Eubacteriales</taxon>
        <taxon>Clostridiaceae</taxon>
        <taxon>Clostridium</taxon>
    </lineage>
</organism>
<keyword evidence="2" id="KW-0645">Protease</keyword>
<dbReference type="PROSITE" id="PS51935">
    <property type="entry name" value="NLPC_P60"/>
    <property type="match status" value="1"/>
</dbReference>
<keyword evidence="3" id="KW-0378">Hydrolase</keyword>
<evidence type="ECO:0000256" key="5">
    <source>
        <dbReference type="SAM" id="SignalP"/>
    </source>
</evidence>
<feature type="domain" description="SH3b" evidence="6">
    <location>
        <begin position="332"/>
        <end position="394"/>
    </location>
</feature>
<dbReference type="Pfam" id="PF00877">
    <property type="entry name" value="NLPC_P60"/>
    <property type="match status" value="1"/>
</dbReference>
<evidence type="ECO:0000259" key="6">
    <source>
        <dbReference type="PROSITE" id="PS51781"/>
    </source>
</evidence>
<evidence type="ECO:0000259" key="7">
    <source>
        <dbReference type="PROSITE" id="PS51935"/>
    </source>
</evidence>
<dbReference type="AlphaFoldDB" id="A0A6M0H7W3"/>
<evidence type="ECO:0000256" key="1">
    <source>
        <dbReference type="ARBA" id="ARBA00007074"/>
    </source>
</evidence>
<feature type="domain" description="SH3b" evidence="6">
    <location>
        <begin position="105"/>
        <end position="167"/>
    </location>
</feature>
<keyword evidence="4" id="KW-0788">Thiol protease</keyword>
<comment type="similarity">
    <text evidence="1">Belongs to the peptidase C40 family.</text>
</comment>
<feature type="domain" description="NlpC/P60" evidence="7">
    <location>
        <begin position="488"/>
        <end position="613"/>
    </location>
</feature>
<feature type="domain" description="SH3b" evidence="6">
    <location>
        <begin position="31"/>
        <end position="93"/>
    </location>
</feature>
<sequence length="614" mass="65922">MENSKKTLGAIAATMCVYSVIGSKTALAAGTQVGIITVNNLNVRSENNTSSKVIGSLNENTKVTVLEKKGDWYKIDYNGQNAWVFGEYVKMGESANSDNSSSNINKSGIVNVIALNLREGAGTNYNVVKTLPKGTSVLIMENHDGWYKINVNGSMGYVSSEYVSFSENITNNDKVSGEKGKVNADSLNLRSGAGTNYGVTTVLGKGTEVDVVEKLNGWYKVNANGVSGYVSSEYISLSSDGNSNDSNNNSQATGAKGTISADVLNVRSGAGTNYNIVDSLRQGTAVDIIEKLNGWYKISANGTTGYVSAEYVNLNGTGGESNAGGSNETEINKTGYVDAEALFVRSGPGTSYNHLGILNSNAKVEILSESNGWYKIKYSNGTGYICKDYVSFNSNNNENNSGNIENINKMVVVTASALNVRSSADTNGKIVATLTYGAKSQVTAHSNGWYKISVQGIEGWICGDYVKIYDGSEEVGPIVNETPLIESRYSGADIANKAKEYIGVPYLWGGFTPLGFDCSGLVQYVYKHFGISVSRTTYYQVNEGQTVSRGNLVAGDLIFFTTNDDDPNDISHVGIYIGGNEFIHAPGPGEFIKISNLNNDYFNSRYYVAKRIVK</sequence>
<protein>
    <submittedName>
        <fullName evidence="8">SH3 domain-containing protein</fullName>
    </submittedName>
</protein>
<feature type="domain" description="SH3b" evidence="6">
    <location>
        <begin position="254"/>
        <end position="316"/>
    </location>
</feature>
<feature type="domain" description="SH3b" evidence="6">
    <location>
        <begin position="408"/>
        <end position="470"/>
    </location>
</feature>
<dbReference type="RefSeq" id="WP_199870951.1">
    <property type="nucleotide sequence ID" value="NZ_JAAGPU010000060.1"/>
</dbReference>
<dbReference type="PANTHER" id="PTHR34408:SF1">
    <property type="entry name" value="GLYCOSYL HYDROLASE FAMILY 19 DOMAIN-CONTAINING PROTEIN HI_1415"/>
    <property type="match status" value="1"/>
</dbReference>
<keyword evidence="5" id="KW-0732">Signal</keyword>
<accession>A0A6M0H7W3</accession>
<feature type="chain" id="PRO_5026988192" evidence="5">
    <location>
        <begin position="29"/>
        <end position="614"/>
    </location>
</feature>
<dbReference type="EMBL" id="JAAGPU010000060">
    <property type="protein sequence ID" value="NEU06637.1"/>
    <property type="molecule type" value="Genomic_DNA"/>
</dbReference>
<dbReference type="Proteomes" id="UP000481872">
    <property type="component" value="Unassembled WGS sequence"/>
</dbReference>
<dbReference type="InterPro" id="IPR038765">
    <property type="entry name" value="Papain-like_cys_pep_sf"/>
</dbReference>
<comment type="caution">
    <text evidence="8">The sequence shown here is derived from an EMBL/GenBank/DDBJ whole genome shotgun (WGS) entry which is preliminary data.</text>
</comment>
<dbReference type="PROSITE" id="PS51781">
    <property type="entry name" value="SH3B"/>
    <property type="match status" value="6"/>
</dbReference>
<name>A0A6M0H7W3_9CLOT</name>
<evidence type="ECO:0000256" key="3">
    <source>
        <dbReference type="ARBA" id="ARBA00022801"/>
    </source>
</evidence>